<evidence type="ECO:0000256" key="8">
    <source>
        <dbReference type="ARBA" id="ARBA00023128"/>
    </source>
</evidence>
<dbReference type="PROSITE" id="PS50920">
    <property type="entry name" value="SOLCAR"/>
    <property type="match status" value="3"/>
</dbReference>
<dbReference type="Proteomes" id="UP000054383">
    <property type="component" value="Unassembled WGS sequence"/>
</dbReference>
<evidence type="ECO:0000256" key="9">
    <source>
        <dbReference type="ARBA" id="ARBA00023136"/>
    </source>
</evidence>
<keyword evidence="9 10" id="KW-0472">Membrane</keyword>
<dbReference type="PANTHER" id="PTHR45624:SF10">
    <property type="entry name" value="SLC (SOLUTE CARRIER) HOMOLOG"/>
    <property type="match status" value="1"/>
</dbReference>
<comment type="similarity">
    <text evidence="2 11">Belongs to the mitochondrial carrier (TC 2.A.29) family.</text>
</comment>
<keyword evidence="8" id="KW-0496">Mitochondrion</keyword>
<evidence type="ECO:0000313" key="12">
    <source>
        <dbReference type="EMBL" id="CRG87730.1"/>
    </source>
</evidence>
<accession>A0A0U1LYK1</accession>
<evidence type="ECO:0000256" key="11">
    <source>
        <dbReference type="RuleBase" id="RU000488"/>
    </source>
</evidence>
<keyword evidence="4 10" id="KW-0812">Transmembrane</keyword>
<gene>
    <name evidence="12" type="ORF">PISL3812_04750</name>
</gene>
<evidence type="ECO:0000313" key="13">
    <source>
        <dbReference type="Proteomes" id="UP000054383"/>
    </source>
</evidence>
<evidence type="ECO:0000256" key="1">
    <source>
        <dbReference type="ARBA" id="ARBA00004225"/>
    </source>
</evidence>
<protein>
    <submittedName>
        <fullName evidence="12">Mitochondrial arginine transporter BAC2</fullName>
    </submittedName>
</protein>
<evidence type="ECO:0000256" key="2">
    <source>
        <dbReference type="ARBA" id="ARBA00006375"/>
    </source>
</evidence>
<comment type="subcellular location">
    <subcellularLocation>
        <location evidence="1">Mitochondrion membrane</location>
        <topology evidence="1">Multi-pass membrane protein</topology>
    </subcellularLocation>
</comment>
<evidence type="ECO:0000256" key="4">
    <source>
        <dbReference type="ARBA" id="ARBA00022692"/>
    </source>
</evidence>
<dbReference type="EMBL" id="CVMT01000003">
    <property type="protein sequence ID" value="CRG87730.1"/>
    <property type="molecule type" value="Genomic_DNA"/>
</dbReference>
<keyword evidence="13" id="KW-1185">Reference proteome</keyword>
<proteinExistence type="inferred from homology"/>
<name>A0A0U1LYK1_TALIS</name>
<dbReference type="PANTHER" id="PTHR45624">
    <property type="entry name" value="MITOCHONDRIAL BASIC AMINO ACIDS TRANSPORTER-RELATED"/>
    <property type="match status" value="1"/>
</dbReference>
<dbReference type="GO" id="GO:0031966">
    <property type="term" value="C:mitochondrial membrane"/>
    <property type="evidence" value="ECO:0007669"/>
    <property type="project" value="UniProtKB-SubCell"/>
</dbReference>
<dbReference type="OMA" id="WVTATPF"/>
<dbReference type="InterPro" id="IPR018108">
    <property type="entry name" value="MCP_transmembrane"/>
</dbReference>
<sequence length="300" mass="32796">MSSDFWAGYISGAAGILIGNPLDLIKVRLQAGQPRDPFLASPQARGGSYLEAATSFARGAAAPILGYGALNALLFVAYNRALKALDPSISDPTSIDEVSLTKIWLAGATGGMASWIVSSPTELIKCRAQLSRDRHTSSWSIARDIFRTNGARGLYFGGLITSIRDSVGYGFYFWSYELCKRGISSPDDTAHQETLKVLACGGIAGIATWTSIFPLDVVKTRLQNQPLDTISRGQEPQREPLLRSSDTRVLGSWEIARQAYRTEGLQVFVRGLGTCNIRAFIVNAVQWAVYEWLMTELNKH</sequence>
<keyword evidence="6" id="KW-0999">Mitochondrion inner membrane</keyword>
<dbReference type="AlphaFoldDB" id="A0A0U1LYK1"/>
<evidence type="ECO:0000256" key="7">
    <source>
        <dbReference type="ARBA" id="ARBA00022989"/>
    </source>
</evidence>
<reference evidence="12 13" key="1">
    <citation type="submission" date="2015-04" db="EMBL/GenBank/DDBJ databases">
        <authorList>
            <person name="Syromyatnikov M.Y."/>
            <person name="Popov V.N."/>
        </authorList>
    </citation>
    <scope>NUCLEOTIDE SEQUENCE [LARGE SCALE GENOMIC DNA]</scope>
    <source>
        <strain evidence="12">WF-38-12</strain>
    </source>
</reference>
<evidence type="ECO:0000256" key="6">
    <source>
        <dbReference type="ARBA" id="ARBA00022792"/>
    </source>
</evidence>
<keyword evidence="7" id="KW-1133">Transmembrane helix</keyword>
<feature type="repeat" description="Solcar" evidence="10">
    <location>
        <begin position="2"/>
        <end position="84"/>
    </location>
</feature>
<dbReference type="GO" id="GO:0022857">
    <property type="term" value="F:transmembrane transporter activity"/>
    <property type="evidence" value="ECO:0007669"/>
    <property type="project" value="TreeGrafter"/>
</dbReference>
<keyword evidence="5" id="KW-0677">Repeat</keyword>
<dbReference type="Gene3D" id="1.50.40.10">
    <property type="entry name" value="Mitochondrial carrier domain"/>
    <property type="match status" value="1"/>
</dbReference>
<evidence type="ECO:0000256" key="10">
    <source>
        <dbReference type="PROSITE-ProRule" id="PRU00282"/>
    </source>
</evidence>
<keyword evidence="3 11" id="KW-0813">Transport</keyword>
<dbReference type="InterPro" id="IPR023395">
    <property type="entry name" value="MCP_dom_sf"/>
</dbReference>
<organism evidence="12 13">
    <name type="scientific">Talaromyces islandicus</name>
    <name type="common">Penicillium islandicum</name>
    <dbReference type="NCBI Taxonomy" id="28573"/>
    <lineage>
        <taxon>Eukaryota</taxon>
        <taxon>Fungi</taxon>
        <taxon>Dikarya</taxon>
        <taxon>Ascomycota</taxon>
        <taxon>Pezizomycotina</taxon>
        <taxon>Eurotiomycetes</taxon>
        <taxon>Eurotiomycetidae</taxon>
        <taxon>Eurotiales</taxon>
        <taxon>Trichocomaceae</taxon>
        <taxon>Talaromyces</taxon>
        <taxon>Talaromyces sect. Islandici</taxon>
    </lineage>
</organism>
<dbReference type="Pfam" id="PF00153">
    <property type="entry name" value="Mito_carr"/>
    <property type="match status" value="3"/>
</dbReference>
<feature type="repeat" description="Solcar" evidence="10">
    <location>
        <begin position="98"/>
        <end position="182"/>
    </location>
</feature>
<dbReference type="InterPro" id="IPR050567">
    <property type="entry name" value="Mitochondrial_Carrier"/>
</dbReference>
<dbReference type="OrthoDB" id="193856at2759"/>
<evidence type="ECO:0000256" key="5">
    <source>
        <dbReference type="ARBA" id="ARBA00022737"/>
    </source>
</evidence>
<evidence type="ECO:0000256" key="3">
    <source>
        <dbReference type="ARBA" id="ARBA00022448"/>
    </source>
</evidence>
<feature type="repeat" description="Solcar" evidence="10">
    <location>
        <begin position="192"/>
        <end position="296"/>
    </location>
</feature>
<dbReference type="SUPFAM" id="SSF103506">
    <property type="entry name" value="Mitochondrial carrier"/>
    <property type="match status" value="1"/>
</dbReference>